<evidence type="ECO:0000313" key="1">
    <source>
        <dbReference type="EMBL" id="MEP1061838.1"/>
    </source>
</evidence>
<reference evidence="1 2" key="1">
    <citation type="submission" date="2022-04" db="EMBL/GenBank/DDBJ databases">
        <title>Positive selection, recombination, and allopatry shape intraspecific diversity of widespread and dominant cyanobacteria.</title>
        <authorList>
            <person name="Wei J."/>
            <person name="Shu W."/>
            <person name="Hu C."/>
        </authorList>
    </citation>
    <scope>NUCLEOTIDE SEQUENCE [LARGE SCALE GENOMIC DNA]</scope>
    <source>
        <strain evidence="1 2">AS-A4</strain>
    </source>
</reference>
<accession>A0ABV0KRH3</accession>
<evidence type="ECO:0000313" key="2">
    <source>
        <dbReference type="Proteomes" id="UP001476950"/>
    </source>
</evidence>
<keyword evidence="2" id="KW-1185">Reference proteome</keyword>
<organism evidence="1 2">
    <name type="scientific">Stenomitos frigidus AS-A4</name>
    <dbReference type="NCBI Taxonomy" id="2933935"/>
    <lineage>
        <taxon>Bacteria</taxon>
        <taxon>Bacillati</taxon>
        <taxon>Cyanobacteriota</taxon>
        <taxon>Cyanophyceae</taxon>
        <taxon>Leptolyngbyales</taxon>
        <taxon>Leptolyngbyaceae</taxon>
        <taxon>Stenomitos</taxon>
    </lineage>
</organism>
<proteinExistence type="predicted"/>
<dbReference type="RefSeq" id="WP_348250611.1">
    <property type="nucleotide sequence ID" value="NZ_JAMPLM010000045.1"/>
</dbReference>
<comment type="caution">
    <text evidence="1">The sequence shown here is derived from an EMBL/GenBank/DDBJ whole genome shotgun (WGS) entry which is preliminary data.</text>
</comment>
<gene>
    <name evidence="1" type="ORF">NDI38_26045</name>
</gene>
<dbReference type="EMBL" id="JAMPLM010000045">
    <property type="protein sequence ID" value="MEP1061838.1"/>
    <property type="molecule type" value="Genomic_DNA"/>
</dbReference>
<dbReference type="Proteomes" id="UP001476950">
    <property type="component" value="Unassembled WGS sequence"/>
</dbReference>
<sequence length="318" mass="37364">MSVSEYNATQSIEAAITKIRELHPQIEQLHNKLGEIIQDSHTKQPSSFNKQSSTYWKLIIYRDSLIRIQLFLEQNFNYIESMGLLAVTRYLFELTVWLKLVQKDEEYGFVYYHELIVTKSKYFTDLRKHITREVDFLRETDVEEKHLIERRIHEATVLSDSESRQESLLQLGKSVEKEIDDKASRKFSIYGEQAQINGYGFQALLVETKILPDIDQSITELEVELNQFKHTVAVSIHLSIPKRWNWKEQAKLVDIEDEYNFIYSYTSKLLHAIPVSLTTNQKNLEISEMIIFLKYIYVRLLDIIDMAEQLLLTTNASS</sequence>
<protein>
    <submittedName>
        <fullName evidence="1">Uncharacterized protein</fullName>
    </submittedName>
</protein>
<name>A0ABV0KRH3_9CYAN</name>